<evidence type="ECO:0000256" key="2">
    <source>
        <dbReference type="ARBA" id="ARBA00022664"/>
    </source>
</evidence>
<evidence type="ECO:0000259" key="8">
    <source>
        <dbReference type="Pfam" id="PF23726"/>
    </source>
</evidence>
<evidence type="ECO:0000259" key="7">
    <source>
        <dbReference type="Pfam" id="PF10433"/>
    </source>
</evidence>
<dbReference type="FunFam" id="2.130.10.10:FF:001143">
    <property type="entry name" value="Pre-mRNA-splicing factor rse-1, putative"/>
    <property type="match status" value="1"/>
</dbReference>
<dbReference type="GO" id="GO:0003676">
    <property type="term" value="F:nucleic acid binding"/>
    <property type="evidence" value="ECO:0007669"/>
    <property type="project" value="InterPro"/>
</dbReference>
<dbReference type="Pfam" id="PF23726">
    <property type="entry name" value="Beta-prop_RSE1_2nd"/>
    <property type="match status" value="1"/>
</dbReference>
<keyword evidence="2" id="KW-0507">mRNA processing</keyword>
<dbReference type="Pfam" id="PF03178">
    <property type="entry name" value="CPSF_A"/>
    <property type="match status" value="1"/>
</dbReference>
<dbReference type="GO" id="GO:0008380">
    <property type="term" value="P:RNA splicing"/>
    <property type="evidence" value="ECO:0007669"/>
    <property type="project" value="UniProtKB-KW"/>
</dbReference>
<protein>
    <recommendedName>
        <fullName evidence="11">DNA damage-binding protein 1</fullName>
    </recommendedName>
</protein>
<evidence type="ECO:0000313" key="9">
    <source>
        <dbReference type="EMBL" id="KAJ8903598.1"/>
    </source>
</evidence>
<dbReference type="GO" id="GO:0005681">
    <property type="term" value="C:spliceosomal complex"/>
    <property type="evidence" value="ECO:0007669"/>
    <property type="project" value="UniProtKB-KW"/>
</dbReference>
<keyword evidence="10" id="KW-1185">Reference proteome</keyword>
<dbReference type="Proteomes" id="UP001157974">
    <property type="component" value="Unassembled WGS sequence"/>
</dbReference>
<gene>
    <name evidence="9" type="ORF">NDN08_004702</name>
</gene>
<dbReference type="InterPro" id="IPR018846">
    <property type="entry name" value="Beta-prop_RSE1/DDB1/CPSF1_1st"/>
</dbReference>
<name>A0AAV8UPT1_9RHOD</name>
<feature type="domain" description="RSE1/DDB1/CPSF1 first beta-propeller" evidence="7">
    <location>
        <begin position="18"/>
        <end position="358"/>
    </location>
</feature>
<keyword evidence="5" id="KW-0539">Nucleus</keyword>
<dbReference type="AlphaFoldDB" id="A0AAV8UPT1"/>
<organism evidence="9 10">
    <name type="scientific">Rhodosorus marinus</name>
    <dbReference type="NCBI Taxonomy" id="101924"/>
    <lineage>
        <taxon>Eukaryota</taxon>
        <taxon>Rhodophyta</taxon>
        <taxon>Stylonematophyceae</taxon>
        <taxon>Stylonematales</taxon>
        <taxon>Stylonemataceae</taxon>
        <taxon>Rhodosorus</taxon>
    </lineage>
</organism>
<evidence type="ECO:0000256" key="1">
    <source>
        <dbReference type="ARBA" id="ARBA00004123"/>
    </source>
</evidence>
<proteinExistence type="predicted"/>
<comment type="subcellular location">
    <subcellularLocation>
        <location evidence="1">Nucleus</location>
    </subcellularLocation>
</comment>
<evidence type="ECO:0000256" key="4">
    <source>
        <dbReference type="ARBA" id="ARBA00023187"/>
    </source>
</evidence>
<keyword evidence="4" id="KW-0508">mRNA splicing</keyword>
<dbReference type="Gene3D" id="2.130.10.10">
    <property type="entry name" value="YVTN repeat-like/Quinoprotein amine dehydrogenase"/>
    <property type="match status" value="3"/>
</dbReference>
<comment type="caution">
    <text evidence="9">The sequence shown here is derived from an EMBL/GenBank/DDBJ whole genome shotgun (WGS) entry which is preliminary data.</text>
</comment>
<dbReference type="EMBL" id="JAMWBK010000007">
    <property type="protein sequence ID" value="KAJ8903598.1"/>
    <property type="molecule type" value="Genomic_DNA"/>
</dbReference>
<sequence>MHLYHLTLQKPTGVIALAYGSFSGPKVHEIALACGSSLEVVRPDENGKLRLVGRSDCFGQLRSLAAFRLTGAKRDYLIIGSDSGNVTVVQFNGELGRFDQVHCENFGKSGVRRIVPGQYTVADPRGRACLLGALEKQKFVYVLNRDSKENLTISSPLEAHKTGVVCYDVAALDVGFENPIFAALERPYEAPKKKLLVYYELDLGLNHAMRKQAVQVEDSATKVCSVPGGGDGPSGALVCSLGKICYHGISKEHPVVEAMLPHRQGDAKNNTMIVSHALHKQRGMFFFLLCTERGDLLKVELKWSEETVSEVRIKYLDTLPYAASAMCVLRTGFLFAASEFGNHNFYQFQGVGDDNDPAGGLSISTVANGDTGKRLQFVPRGSPENLLVMDTLKSLAPMLAWQTDDFCGESETQIAVACGRGTASSLNLLRRGFAVQEMAVSELPASPIAVFTIKENRTDEYDQYIVVGFQNATLVLRIGETVEEVTESGFLGDVATILAVLLGDDAIVQVHANGIRLVRRNAAVMEWKPPAGTQITAATSNPIQIAVALSSGDLVYFELDSESGNLDEVEKLDGVFSMGGGSEQSTDGARPCLAFSRPAVGRSRGMFLAISDGVSNTARLLGIQSDGSLQNAAVQALPGPVSSLAMLLVGSDQPVLLVGLQNGILLRLKLDVMSGQITDKRTRFLSPRPVRLHHVSVGGVETCFALSTSVWVLHPQSWGRTTLSPLCSFAVDMATSFCSEQVPEGFVTVHKSALRILSLDDPEMIGQAALDDAAPGAVFNTTQMLLPCTPRRLLNMKAPESPSSGLVVSIESDQRTSKLTVGPGGHTGSMPLGKWASTIRLSSMYRNDIENSSEDVQDEDESPSAVTLDKIELEEDECALAGCVVTFNDRPGELFLCVSVARHLLIDSTSPPDRRIKPEKPATGELRLYVLNHEPRKLNLVHVTSIEKPCVALETFHGRILAGIGDSLRLYELGKKRLLKKTEYKGAVPTLLNSIASIGDRIFIGDVQESVTLLQYKVSENRLMVVADDTVPRWMTSLCILDYQTVAGADKFGNVFVLRIPVELSESLDSDPTGGRLLEAGASAPNKFFVEACFHVGSIVNTLTKVSLGGNSDVILYSTIGGAIGALAPVAFRSDVELLQQLEMSLRESKAPLCGRDHLNYRSYYYPVRNVVDGDLVEQFATLVPNKQKELAEVLDRSVPEVFRKIEDIRESIL</sequence>
<dbReference type="GO" id="GO:0006397">
    <property type="term" value="P:mRNA processing"/>
    <property type="evidence" value="ECO:0007669"/>
    <property type="project" value="UniProtKB-KW"/>
</dbReference>
<evidence type="ECO:0000259" key="6">
    <source>
        <dbReference type="Pfam" id="PF03178"/>
    </source>
</evidence>
<dbReference type="InterPro" id="IPR004871">
    <property type="entry name" value="RSE1/DDB1/CPSF1_C"/>
</dbReference>
<dbReference type="InterPro" id="IPR058543">
    <property type="entry name" value="Beta-prop_RSE1/DDB1/CPSF1_2nd"/>
</dbReference>
<evidence type="ECO:0000256" key="5">
    <source>
        <dbReference type="ARBA" id="ARBA00023242"/>
    </source>
</evidence>
<keyword evidence="3" id="KW-0747">Spliceosome</keyword>
<dbReference type="Pfam" id="PF10433">
    <property type="entry name" value="Beta-prop_RSE1_1st"/>
    <property type="match status" value="1"/>
</dbReference>
<feature type="domain" description="RSE1/DDB1/CPSF1 second beta-propeller" evidence="8">
    <location>
        <begin position="436"/>
        <end position="759"/>
    </location>
</feature>
<evidence type="ECO:0000256" key="3">
    <source>
        <dbReference type="ARBA" id="ARBA00022728"/>
    </source>
</evidence>
<feature type="domain" description="RSE1/DDB1/CPSF1 C-terminal" evidence="6">
    <location>
        <begin position="865"/>
        <end position="1181"/>
    </location>
</feature>
<evidence type="ECO:0000313" key="10">
    <source>
        <dbReference type="Proteomes" id="UP001157974"/>
    </source>
</evidence>
<reference evidence="9 10" key="1">
    <citation type="journal article" date="2023" name="Nat. Commun.">
        <title>Origin of minicircular mitochondrial genomes in red algae.</title>
        <authorList>
            <person name="Lee Y."/>
            <person name="Cho C.H."/>
            <person name="Lee Y.M."/>
            <person name="Park S.I."/>
            <person name="Yang J.H."/>
            <person name="West J.A."/>
            <person name="Bhattacharya D."/>
            <person name="Yoon H.S."/>
        </authorList>
    </citation>
    <scope>NUCLEOTIDE SEQUENCE [LARGE SCALE GENOMIC DNA]</scope>
    <source>
        <strain evidence="9 10">CCMP1338</strain>
        <tissue evidence="9">Whole cell</tissue>
    </source>
</reference>
<dbReference type="InterPro" id="IPR015943">
    <property type="entry name" value="WD40/YVTN_repeat-like_dom_sf"/>
</dbReference>
<accession>A0AAV8UPT1</accession>
<dbReference type="Gene3D" id="1.10.150.910">
    <property type="match status" value="1"/>
</dbReference>
<evidence type="ECO:0008006" key="11">
    <source>
        <dbReference type="Google" id="ProtNLM"/>
    </source>
</evidence>
<dbReference type="InterPro" id="IPR050358">
    <property type="entry name" value="RSE1/DDB1/CFT1"/>
</dbReference>
<dbReference type="PANTHER" id="PTHR10644">
    <property type="entry name" value="DNA REPAIR/RNA PROCESSING CPSF FAMILY"/>
    <property type="match status" value="1"/>
</dbReference>